<evidence type="ECO:0000256" key="6">
    <source>
        <dbReference type="ARBA" id="ARBA00022692"/>
    </source>
</evidence>
<dbReference type="RefSeq" id="WP_049258749.1">
    <property type="nucleotide sequence ID" value="NZ_JVFA01000071.1"/>
</dbReference>
<comment type="caution">
    <text evidence="13">The sequence shown here is derived from an EMBL/GenBank/DDBJ whole genome shotgun (WGS) entry which is preliminary data.</text>
</comment>
<evidence type="ECO:0000313" key="14">
    <source>
        <dbReference type="Proteomes" id="UP000077589"/>
    </source>
</evidence>
<evidence type="ECO:0000256" key="9">
    <source>
        <dbReference type="ARBA" id="ARBA00023244"/>
    </source>
</evidence>
<dbReference type="UniPathway" id="UPA00252"/>
<dbReference type="InterPro" id="IPR010817">
    <property type="entry name" value="HemY_N"/>
</dbReference>
<evidence type="ECO:0000259" key="12">
    <source>
        <dbReference type="Pfam" id="PF07219"/>
    </source>
</evidence>
<keyword evidence="4" id="KW-1003">Cell membrane</keyword>
<gene>
    <name evidence="13" type="ORF">A7P90_11970</name>
</gene>
<evidence type="ECO:0000256" key="8">
    <source>
        <dbReference type="ARBA" id="ARBA00023136"/>
    </source>
</evidence>
<keyword evidence="8 11" id="KW-0472">Membrane</keyword>
<feature type="domain" description="HemY N-terminal" evidence="12">
    <location>
        <begin position="26"/>
        <end position="137"/>
    </location>
</feature>
<comment type="pathway">
    <text evidence="3">Porphyrin-containing compound metabolism; protoheme biosynthesis.</text>
</comment>
<sequence>MKGLIWIIVLFAAAVGLTIVAQHYSGNVYIVIDQTQTQIAVNLHLFVGAMIVFVVLLYLLLRLINGIINIPGRMRRFGRSRQAHHAETALNKAGLAYFEGKFQHAEQEAAKVLENKEAGHNRTLALMLAVHSADQMGDDAKREGYLKEIAQLPHKAQLSRHLLEAESALNRQDYPAAEAALAAAAAINPKLTRLVRLQLRYMFEQNNPLEVLDRVAKLEKASALNAAKAAQYREWAWRELLALAADYPALKACLGRIPKEMQEGELCAPIAEKMLQIGQYPRVVKWVKTHYPKHRNAQLLPPMIEAARYLSPREQQKIMDTVEGWLHDAPQDAALLLHLGQMAYAKQLWGKAQGYLEASLQAQATPQARLVLAKVFDEMDKPEQAEQQRQLVLTEITPEDDETAAE</sequence>
<comment type="subcellular location">
    <subcellularLocation>
        <location evidence="2">Cell inner membrane</location>
        <topology evidence="2">Multi-pass membrane protein</topology>
    </subcellularLocation>
</comment>
<dbReference type="Gene3D" id="1.25.40.10">
    <property type="entry name" value="Tetratricopeptide repeat domain"/>
    <property type="match status" value="1"/>
</dbReference>
<keyword evidence="6 11" id="KW-0812">Transmembrane</keyword>
<dbReference type="NCBIfam" id="TIGR00540">
    <property type="entry name" value="TPR_hemY_coli"/>
    <property type="match status" value="1"/>
</dbReference>
<evidence type="ECO:0000256" key="1">
    <source>
        <dbReference type="ARBA" id="ARBA00002962"/>
    </source>
</evidence>
<reference evidence="14" key="1">
    <citation type="submission" date="2016-05" db="EMBL/GenBank/DDBJ databases">
        <title>Draft genome of Corynebacterium afermentans subsp. afermentans LCDC 88199T.</title>
        <authorList>
            <person name="Bernier A.-M."/>
            <person name="Bernard K."/>
        </authorList>
    </citation>
    <scope>NUCLEOTIDE SEQUENCE [LARGE SCALE GENOMIC DNA]</scope>
    <source>
        <strain evidence="14">NML04-0072</strain>
    </source>
</reference>
<evidence type="ECO:0000256" key="10">
    <source>
        <dbReference type="SAM" id="MobiDB-lite"/>
    </source>
</evidence>
<dbReference type="AlphaFoldDB" id="A0A1A9RAX9"/>
<dbReference type="GO" id="GO:0006779">
    <property type="term" value="P:porphyrin-containing compound biosynthetic process"/>
    <property type="evidence" value="ECO:0007669"/>
    <property type="project" value="UniProtKB-KW"/>
</dbReference>
<evidence type="ECO:0000256" key="3">
    <source>
        <dbReference type="ARBA" id="ARBA00004744"/>
    </source>
</evidence>
<dbReference type="InterPro" id="IPR005254">
    <property type="entry name" value="Heme_biosyn_assoc_TPR_pro"/>
</dbReference>
<name>A0A1A9RAX9_EIKCO</name>
<keyword evidence="7 11" id="KW-1133">Transmembrane helix</keyword>
<dbReference type="GO" id="GO:0005886">
    <property type="term" value="C:plasma membrane"/>
    <property type="evidence" value="ECO:0007669"/>
    <property type="project" value="UniProtKB-SubCell"/>
</dbReference>
<dbReference type="STRING" id="539.A7P85_05685"/>
<protein>
    <submittedName>
        <fullName evidence="13">Heme biosynthesis protein HemY</fullName>
    </submittedName>
</protein>
<evidence type="ECO:0000256" key="7">
    <source>
        <dbReference type="ARBA" id="ARBA00022989"/>
    </source>
</evidence>
<dbReference type="Pfam" id="PF07219">
    <property type="entry name" value="HemY_N"/>
    <property type="match status" value="1"/>
</dbReference>
<proteinExistence type="predicted"/>
<keyword evidence="9" id="KW-0627">Porphyrin biosynthesis</keyword>
<feature type="region of interest" description="Disordered" evidence="10">
    <location>
        <begin position="382"/>
        <end position="406"/>
    </location>
</feature>
<dbReference type="GO" id="GO:0042168">
    <property type="term" value="P:heme metabolic process"/>
    <property type="evidence" value="ECO:0007669"/>
    <property type="project" value="InterPro"/>
</dbReference>
<dbReference type="Proteomes" id="UP000077589">
    <property type="component" value="Unassembled WGS sequence"/>
</dbReference>
<evidence type="ECO:0000256" key="4">
    <source>
        <dbReference type="ARBA" id="ARBA00022475"/>
    </source>
</evidence>
<dbReference type="InterPro" id="IPR011990">
    <property type="entry name" value="TPR-like_helical_dom_sf"/>
</dbReference>
<dbReference type="EMBL" id="LXSG01000049">
    <property type="protein sequence ID" value="OAM14898.1"/>
    <property type="molecule type" value="Genomic_DNA"/>
</dbReference>
<feature type="compositionally biased region" description="Acidic residues" evidence="10">
    <location>
        <begin position="397"/>
        <end position="406"/>
    </location>
</feature>
<evidence type="ECO:0000256" key="5">
    <source>
        <dbReference type="ARBA" id="ARBA00022519"/>
    </source>
</evidence>
<comment type="function">
    <text evidence="1">Involved in a late step of protoheme IX synthesis.</text>
</comment>
<organism evidence="13 14">
    <name type="scientific">Eikenella corrodens</name>
    <dbReference type="NCBI Taxonomy" id="539"/>
    <lineage>
        <taxon>Bacteria</taxon>
        <taxon>Pseudomonadati</taxon>
        <taxon>Pseudomonadota</taxon>
        <taxon>Betaproteobacteria</taxon>
        <taxon>Neisseriales</taxon>
        <taxon>Neisseriaceae</taxon>
        <taxon>Eikenella</taxon>
    </lineage>
</organism>
<keyword evidence="5" id="KW-0997">Cell inner membrane</keyword>
<evidence type="ECO:0000313" key="13">
    <source>
        <dbReference type="EMBL" id="OAM14898.1"/>
    </source>
</evidence>
<feature type="transmembrane region" description="Helical" evidence="11">
    <location>
        <begin position="45"/>
        <end position="68"/>
    </location>
</feature>
<accession>A0A1A9RAX9</accession>
<evidence type="ECO:0000256" key="11">
    <source>
        <dbReference type="SAM" id="Phobius"/>
    </source>
</evidence>
<dbReference type="OrthoDB" id="7053339at2"/>
<evidence type="ECO:0000256" key="2">
    <source>
        <dbReference type="ARBA" id="ARBA00004429"/>
    </source>
</evidence>